<sequence>MKKFLVKILALFMLLGLTSAFAAAHPAPEQTKELKPYEAKPFTQMINGFLNSTGINAMVNPNPNELNSHGEKMSDFHKSWGRIIMILVTFGLFYLAIAKGFEPLLLLPIGFGGLLANIPVAGIAGPEGFLGIIYEMGLSNQLFPILIFMGVGAMTDFGPLLSNPKTALLGAAAQFGIFGTLVGAVALSQYTTIFDFTLRQASAISIIGGADGPTSIFIASALAPELLGAIAVASYSYMAMVPIIQPPIMKALTNDDERKIKMTTRRHVSRLEKLVFPIMVLVLAILVLPDATPLIGAFMFGNFLKESGVVDRLSNTMQNELINIVTIFLGLAVGSKLASDQFLVAETLAILGLGIIAFSVGTAAGVIMAKIMNLFPGEKINPLIGSAGVSAVPMAARVSNKVGMEYDRQNMLLMHAMGPNVAGVIGSAVAAGVLISLFQ</sequence>
<dbReference type="GO" id="GO:0005886">
    <property type="term" value="C:plasma membrane"/>
    <property type="evidence" value="ECO:0007669"/>
    <property type="project" value="UniProtKB-SubCell"/>
</dbReference>
<keyword evidence="7" id="KW-0406">Ion transport</keyword>
<dbReference type="Proteomes" id="UP000326944">
    <property type="component" value="Chromosome"/>
</dbReference>
<keyword evidence="7" id="KW-0915">Sodium</keyword>
<evidence type="ECO:0000313" key="10">
    <source>
        <dbReference type="EMBL" id="QFR49472.1"/>
    </source>
</evidence>
<feature type="signal peptide" evidence="9">
    <location>
        <begin position="1"/>
        <end position="22"/>
    </location>
</feature>
<keyword evidence="4" id="KW-1278">Translocase</keyword>
<dbReference type="OrthoDB" id="9783838at2"/>
<dbReference type="EMBL" id="CP043617">
    <property type="protein sequence ID" value="QFR49472.1"/>
    <property type="molecule type" value="Genomic_DNA"/>
</dbReference>
<dbReference type="RefSeq" id="WP_152307416.1">
    <property type="nucleotide sequence ID" value="NZ_CP043617.1"/>
</dbReference>
<feature type="chain" id="PRO_5024984376" evidence="9">
    <location>
        <begin position="23"/>
        <end position="439"/>
    </location>
</feature>
<keyword evidence="7" id="KW-0813">Transport</keyword>
<feature type="transmembrane region" description="Helical" evidence="8">
    <location>
        <begin position="321"/>
        <end position="338"/>
    </location>
</feature>
<organism evidence="10 11">
    <name type="scientific">Sulfurimonas lithotrophica</name>
    <dbReference type="NCBI Taxonomy" id="2590022"/>
    <lineage>
        <taxon>Bacteria</taxon>
        <taxon>Pseudomonadati</taxon>
        <taxon>Campylobacterota</taxon>
        <taxon>Epsilonproteobacteria</taxon>
        <taxon>Campylobacterales</taxon>
        <taxon>Sulfurimonadaceae</taxon>
        <taxon>Sulfurimonas</taxon>
    </lineage>
</organism>
<keyword evidence="11" id="KW-1185">Reference proteome</keyword>
<dbReference type="Pfam" id="PF03977">
    <property type="entry name" value="OAD_beta"/>
    <property type="match status" value="1"/>
</dbReference>
<feature type="transmembrane region" description="Helical" evidence="8">
    <location>
        <begin position="274"/>
        <end position="301"/>
    </location>
</feature>
<evidence type="ECO:0000256" key="5">
    <source>
        <dbReference type="ARBA" id="ARBA00022989"/>
    </source>
</evidence>
<protein>
    <submittedName>
        <fullName evidence="10">Sodium ion-translocating decarboxylase subunit beta</fullName>
    </submittedName>
</protein>
<evidence type="ECO:0000256" key="4">
    <source>
        <dbReference type="ARBA" id="ARBA00022967"/>
    </source>
</evidence>
<evidence type="ECO:0000256" key="3">
    <source>
        <dbReference type="ARBA" id="ARBA00022692"/>
    </source>
</evidence>
<keyword evidence="2 7" id="KW-1003">Cell membrane</keyword>
<comment type="subcellular location">
    <subcellularLocation>
        <location evidence="1">Cell membrane</location>
        <topology evidence="1">Multi-pass membrane protein</topology>
    </subcellularLocation>
</comment>
<keyword evidence="7" id="KW-0739">Sodium transport</keyword>
<evidence type="ECO:0000313" key="11">
    <source>
        <dbReference type="Proteomes" id="UP000326944"/>
    </source>
</evidence>
<dbReference type="GO" id="GO:0016829">
    <property type="term" value="F:lyase activity"/>
    <property type="evidence" value="ECO:0007669"/>
    <property type="project" value="InterPro"/>
</dbReference>
<dbReference type="PANTHER" id="PTHR35806">
    <property type="entry name" value="OXALOACETATE DECARBOXYLASE BETA CHAIN 2"/>
    <property type="match status" value="1"/>
</dbReference>
<evidence type="ECO:0000256" key="9">
    <source>
        <dbReference type="SAM" id="SignalP"/>
    </source>
</evidence>
<accession>A0A5P8P174</accession>
<feature type="transmembrane region" description="Helical" evidence="8">
    <location>
        <begin position="168"/>
        <end position="190"/>
    </location>
</feature>
<feature type="transmembrane region" description="Helical" evidence="8">
    <location>
        <begin position="412"/>
        <end position="438"/>
    </location>
</feature>
<dbReference type="InterPro" id="IPR005661">
    <property type="entry name" value="OadB_MmdB"/>
</dbReference>
<evidence type="ECO:0000256" key="6">
    <source>
        <dbReference type="ARBA" id="ARBA00023136"/>
    </source>
</evidence>
<dbReference type="KEGG" id="sulg:FJR48_06905"/>
<feature type="transmembrane region" description="Helical" evidence="8">
    <location>
        <begin position="350"/>
        <end position="371"/>
    </location>
</feature>
<keyword evidence="9" id="KW-0732">Signal</keyword>
<reference evidence="10 11" key="1">
    <citation type="submission" date="2019-09" db="EMBL/GenBank/DDBJ databases">
        <title>Sulfurimonas gotlandica sp. nov., a chemoautotrophic and psychrotolerant epsilonproteobacterium isolated from a pelagic redoxcline, and an emended description of the genus Sulfurimonas.</title>
        <authorList>
            <person name="Wang S."/>
            <person name="Jiang L."/>
            <person name="Shao S."/>
        </authorList>
    </citation>
    <scope>NUCLEOTIDE SEQUENCE [LARGE SCALE GENOMIC DNA]</scope>
    <source>
        <strain evidence="10 11">GYSZ_1</strain>
    </source>
</reference>
<evidence type="ECO:0000256" key="7">
    <source>
        <dbReference type="PIRNR" id="PIRNR015658"/>
    </source>
</evidence>
<gene>
    <name evidence="10" type="ORF">FJR48_06905</name>
</gene>
<dbReference type="PIRSF" id="PIRSF015658">
    <property type="entry name" value="MmdB_OadB"/>
    <property type="match status" value="1"/>
</dbReference>
<dbReference type="AlphaFoldDB" id="A0A5P8P174"/>
<dbReference type="GO" id="GO:0006814">
    <property type="term" value="P:sodium ion transport"/>
    <property type="evidence" value="ECO:0007669"/>
    <property type="project" value="UniProtKB-UniRule"/>
</dbReference>
<keyword evidence="5 8" id="KW-1133">Transmembrane helix</keyword>
<evidence type="ECO:0000256" key="8">
    <source>
        <dbReference type="SAM" id="Phobius"/>
    </source>
</evidence>
<feature type="transmembrane region" description="Helical" evidence="8">
    <location>
        <begin position="79"/>
        <end position="97"/>
    </location>
</feature>
<keyword evidence="3 8" id="KW-0812">Transmembrane</keyword>
<evidence type="ECO:0000256" key="2">
    <source>
        <dbReference type="ARBA" id="ARBA00022475"/>
    </source>
</evidence>
<dbReference type="PANTHER" id="PTHR35806:SF1">
    <property type="entry name" value="OXALOACETATE DECARBOXYLASE BETA CHAIN 2"/>
    <property type="match status" value="1"/>
</dbReference>
<feature type="transmembrane region" description="Helical" evidence="8">
    <location>
        <begin position="142"/>
        <end position="161"/>
    </location>
</feature>
<evidence type="ECO:0000256" key="1">
    <source>
        <dbReference type="ARBA" id="ARBA00004651"/>
    </source>
</evidence>
<dbReference type="NCBIfam" id="TIGR01109">
    <property type="entry name" value="Na_pump_decarbB"/>
    <property type="match status" value="1"/>
</dbReference>
<name>A0A5P8P174_9BACT</name>
<feature type="transmembrane region" description="Helical" evidence="8">
    <location>
        <begin position="104"/>
        <end position="122"/>
    </location>
</feature>
<proteinExistence type="predicted"/>
<keyword evidence="6 7" id="KW-0472">Membrane</keyword>